<evidence type="ECO:0000313" key="1">
    <source>
        <dbReference type="EMBL" id="OGC87707.1"/>
    </source>
</evidence>
<name>A0A1F4Y149_9BACT</name>
<reference evidence="1 2" key="1">
    <citation type="journal article" date="2016" name="Nat. Commun.">
        <title>Thousands of microbial genomes shed light on interconnected biogeochemical processes in an aquifer system.</title>
        <authorList>
            <person name="Anantharaman K."/>
            <person name="Brown C.T."/>
            <person name="Hug L.A."/>
            <person name="Sharon I."/>
            <person name="Castelle C.J."/>
            <person name="Probst A.J."/>
            <person name="Thomas B.C."/>
            <person name="Singh A."/>
            <person name="Wilkins M.J."/>
            <person name="Karaoz U."/>
            <person name="Brodie E.L."/>
            <person name="Williams K.H."/>
            <person name="Hubbard S.S."/>
            <person name="Banfield J.F."/>
        </authorList>
    </citation>
    <scope>NUCLEOTIDE SEQUENCE [LARGE SCALE GENOMIC DNA]</scope>
</reference>
<organism evidence="1 2">
    <name type="scientific">Candidatus Adlerbacteria bacterium RIFCSPLOWO2_01_FULL_54_21b</name>
    <dbReference type="NCBI Taxonomy" id="1797245"/>
    <lineage>
        <taxon>Bacteria</taxon>
        <taxon>Candidatus Adleribacteriota</taxon>
    </lineage>
</organism>
<dbReference type="AlphaFoldDB" id="A0A1F4Y149"/>
<gene>
    <name evidence="1" type="ORF">A2949_00365</name>
</gene>
<protein>
    <submittedName>
        <fullName evidence="1">Uncharacterized protein</fullName>
    </submittedName>
</protein>
<dbReference type="Proteomes" id="UP000178585">
    <property type="component" value="Unassembled WGS sequence"/>
</dbReference>
<dbReference type="STRING" id="1797245.A2949_00365"/>
<dbReference type="EMBL" id="MEWZ01000001">
    <property type="protein sequence ID" value="OGC87707.1"/>
    <property type="molecule type" value="Genomic_DNA"/>
</dbReference>
<accession>A0A1F4Y149</accession>
<proteinExistence type="predicted"/>
<evidence type="ECO:0000313" key="2">
    <source>
        <dbReference type="Proteomes" id="UP000178585"/>
    </source>
</evidence>
<sequence>MAISKLDLLHAIRYASEDTFGGEMTPTQALARSRRFNPEIPDTEAAVKAVEAGAKFYWDSEEWRAAFEPVWQQCQAAGQAATGAG</sequence>
<comment type="caution">
    <text evidence="1">The sequence shown here is derived from an EMBL/GenBank/DDBJ whole genome shotgun (WGS) entry which is preliminary data.</text>
</comment>